<dbReference type="GO" id="GO:0031625">
    <property type="term" value="F:ubiquitin protein ligase binding"/>
    <property type="evidence" value="ECO:0007669"/>
    <property type="project" value="TreeGrafter"/>
</dbReference>
<dbReference type="Gene3D" id="2.60.40.640">
    <property type="match status" value="1"/>
</dbReference>
<dbReference type="Proteomes" id="UP000193498">
    <property type="component" value="Unassembled WGS sequence"/>
</dbReference>
<dbReference type="InterPro" id="IPR014752">
    <property type="entry name" value="Arrestin-like_C"/>
</dbReference>
<dbReference type="SUPFAM" id="SSF81296">
    <property type="entry name" value="E set domains"/>
    <property type="match status" value="1"/>
</dbReference>
<organism evidence="2 3">
    <name type="scientific">Basidiobolus meristosporus CBS 931.73</name>
    <dbReference type="NCBI Taxonomy" id="1314790"/>
    <lineage>
        <taxon>Eukaryota</taxon>
        <taxon>Fungi</taxon>
        <taxon>Fungi incertae sedis</taxon>
        <taxon>Zoopagomycota</taxon>
        <taxon>Entomophthoromycotina</taxon>
        <taxon>Basidiobolomycetes</taxon>
        <taxon>Basidiobolales</taxon>
        <taxon>Basidiobolaceae</taxon>
        <taxon>Basidiobolus</taxon>
    </lineage>
</organism>
<dbReference type="GO" id="GO:0070086">
    <property type="term" value="P:ubiquitin-dependent endocytosis"/>
    <property type="evidence" value="ECO:0007669"/>
    <property type="project" value="TreeGrafter"/>
</dbReference>
<dbReference type="InterPro" id="IPR014756">
    <property type="entry name" value="Ig_E-set"/>
</dbReference>
<dbReference type="SMART" id="SM01017">
    <property type="entry name" value="Arrestin_C"/>
    <property type="match status" value="1"/>
</dbReference>
<dbReference type="AlphaFoldDB" id="A0A1Y1YK08"/>
<proteinExistence type="predicted"/>
<reference evidence="2 3" key="1">
    <citation type="submission" date="2016-07" db="EMBL/GenBank/DDBJ databases">
        <title>Pervasive Adenine N6-methylation of Active Genes in Fungi.</title>
        <authorList>
            <consortium name="DOE Joint Genome Institute"/>
            <person name="Mondo S.J."/>
            <person name="Dannebaum R.O."/>
            <person name="Kuo R.C."/>
            <person name="Labutti K."/>
            <person name="Haridas S."/>
            <person name="Kuo A."/>
            <person name="Salamov A."/>
            <person name="Ahrendt S.R."/>
            <person name="Lipzen A."/>
            <person name="Sullivan W."/>
            <person name="Andreopoulos W.B."/>
            <person name="Clum A."/>
            <person name="Lindquist E."/>
            <person name="Daum C."/>
            <person name="Ramamoorthy G.K."/>
            <person name="Gryganskyi A."/>
            <person name="Culley D."/>
            <person name="Magnuson J.K."/>
            <person name="James T.Y."/>
            <person name="O'Malley M.A."/>
            <person name="Stajich J.E."/>
            <person name="Spatafora J.W."/>
            <person name="Visel A."/>
            <person name="Grigoriev I.V."/>
        </authorList>
    </citation>
    <scope>NUCLEOTIDE SEQUENCE [LARGE SCALE GENOMIC DNA]</scope>
    <source>
        <strain evidence="2 3">CBS 931.73</strain>
    </source>
</reference>
<protein>
    <recommendedName>
        <fullName evidence="1">Arrestin C-terminal-like domain-containing protein</fullName>
    </recommendedName>
</protein>
<keyword evidence="3" id="KW-1185">Reference proteome</keyword>
<dbReference type="PANTHER" id="PTHR11188:SF17">
    <property type="entry name" value="FI21816P1"/>
    <property type="match status" value="1"/>
</dbReference>
<evidence type="ECO:0000313" key="3">
    <source>
        <dbReference type="Proteomes" id="UP000193498"/>
    </source>
</evidence>
<sequence length="348" mass="39370">MTITGNIKIEIKPIHDRVFLPYTRVSEVEHPVETTIQGKVLIHLKKALKVSSITLQLEGYLEEKAFGVKSFKLQGQRCLVKEKRIFLGSPASLQSLSAGSHVFDFSFNVSSELPETVCSPFLDIRYRLVAVLKKSGLSSKVKQVKDLSIYRTCDDFESDVYSAVTLANSWPKVMDYSVALPSKILTLGEIVPVEFHLWPHLKDIKFLGLEFSLVEDITYSGRNADGAANTKRWIGLKSTCTTHDNLAANKLVRVHIPNDTRVRCDINHELIQIRHKLEVRILFESHRKLNSITLRCLVVIQPEPEIEEDLPSYPQSFTNQLVEASNSEVESLEWANVPLPTYETILAQ</sequence>
<dbReference type="PANTHER" id="PTHR11188">
    <property type="entry name" value="ARRESTIN DOMAIN CONTAINING PROTEIN"/>
    <property type="match status" value="1"/>
</dbReference>
<evidence type="ECO:0000313" key="2">
    <source>
        <dbReference type="EMBL" id="ORX98345.1"/>
    </source>
</evidence>
<dbReference type="STRING" id="1314790.A0A1Y1YK08"/>
<dbReference type="InterPro" id="IPR011022">
    <property type="entry name" value="Arrestin_C-like"/>
</dbReference>
<dbReference type="Pfam" id="PF02752">
    <property type="entry name" value="Arrestin_C"/>
    <property type="match status" value="1"/>
</dbReference>
<dbReference type="GO" id="GO:0005829">
    <property type="term" value="C:cytosol"/>
    <property type="evidence" value="ECO:0007669"/>
    <property type="project" value="TreeGrafter"/>
</dbReference>
<dbReference type="GO" id="GO:0030674">
    <property type="term" value="F:protein-macromolecule adaptor activity"/>
    <property type="evidence" value="ECO:0007669"/>
    <property type="project" value="TreeGrafter"/>
</dbReference>
<dbReference type="InterPro" id="IPR011021">
    <property type="entry name" value="Arrestin-like_N"/>
</dbReference>
<accession>A0A1Y1YK08</accession>
<gene>
    <name evidence="2" type="ORF">K493DRAFT_7720</name>
</gene>
<dbReference type="GO" id="GO:0005886">
    <property type="term" value="C:plasma membrane"/>
    <property type="evidence" value="ECO:0007669"/>
    <property type="project" value="TreeGrafter"/>
</dbReference>
<dbReference type="EMBL" id="MCFE01000115">
    <property type="protein sequence ID" value="ORX98345.1"/>
    <property type="molecule type" value="Genomic_DNA"/>
</dbReference>
<dbReference type="OrthoDB" id="2333384at2759"/>
<name>A0A1Y1YK08_9FUNG</name>
<dbReference type="InParanoid" id="A0A1Y1YK08"/>
<dbReference type="Pfam" id="PF00339">
    <property type="entry name" value="Arrestin_N"/>
    <property type="match status" value="1"/>
</dbReference>
<comment type="caution">
    <text evidence="2">The sequence shown here is derived from an EMBL/GenBank/DDBJ whole genome shotgun (WGS) entry which is preliminary data.</text>
</comment>
<feature type="domain" description="Arrestin C-terminal-like" evidence="1">
    <location>
        <begin position="170"/>
        <end position="303"/>
    </location>
</feature>
<dbReference type="InterPro" id="IPR050357">
    <property type="entry name" value="Arrestin_domain-protein"/>
</dbReference>
<evidence type="ECO:0000259" key="1">
    <source>
        <dbReference type="SMART" id="SM01017"/>
    </source>
</evidence>